<organism evidence="2 3">
    <name type="scientific">Streptomyces aurantiogriseus</name>
    <dbReference type="NCBI Taxonomy" id="66870"/>
    <lineage>
        <taxon>Bacteria</taxon>
        <taxon>Bacillati</taxon>
        <taxon>Actinomycetota</taxon>
        <taxon>Actinomycetes</taxon>
        <taxon>Kitasatosporales</taxon>
        <taxon>Streptomycetaceae</taxon>
        <taxon>Streptomyces</taxon>
    </lineage>
</organism>
<evidence type="ECO:0000313" key="3">
    <source>
        <dbReference type="Proteomes" id="UP000658320"/>
    </source>
</evidence>
<accession>A0A918C9W0</accession>
<reference evidence="2" key="2">
    <citation type="submission" date="2020-09" db="EMBL/GenBank/DDBJ databases">
        <authorList>
            <person name="Sun Q."/>
            <person name="Ohkuma M."/>
        </authorList>
    </citation>
    <scope>NUCLEOTIDE SEQUENCE</scope>
    <source>
        <strain evidence="2">JCM 4346</strain>
    </source>
</reference>
<comment type="caution">
    <text evidence="2">The sequence shown here is derived from an EMBL/GenBank/DDBJ whole genome shotgun (WGS) entry which is preliminary data.</text>
</comment>
<proteinExistence type="predicted"/>
<gene>
    <name evidence="2" type="ORF">GCM10010251_31820</name>
</gene>
<protein>
    <submittedName>
        <fullName evidence="2">Uncharacterized protein</fullName>
    </submittedName>
</protein>
<evidence type="ECO:0000256" key="1">
    <source>
        <dbReference type="SAM" id="MobiDB-lite"/>
    </source>
</evidence>
<dbReference type="EMBL" id="BMSX01000006">
    <property type="protein sequence ID" value="GGR13113.1"/>
    <property type="molecule type" value="Genomic_DNA"/>
</dbReference>
<dbReference type="AlphaFoldDB" id="A0A918C9W0"/>
<evidence type="ECO:0000313" key="2">
    <source>
        <dbReference type="EMBL" id="GGR13113.1"/>
    </source>
</evidence>
<keyword evidence="3" id="KW-1185">Reference proteome</keyword>
<reference evidence="2" key="1">
    <citation type="journal article" date="2014" name="Int. J. Syst. Evol. Microbiol.">
        <title>Complete genome sequence of Corynebacterium casei LMG S-19264T (=DSM 44701T), isolated from a smear-ripened cheese.</title>
        <authorList>
            <consortium name="US DOE Joint Genome Institute (JGI-PGF)"/>
            <person name="Walter F."/>
            <person name="Albersmeier A."/>
            <person name="Kalinowski J."/>
            <person name="Ruckert C."/>
        </authorList>
    </citation>
    <scope>NUCLEOTIDE SEQUENCE</scope>
    <source>
        <strain evidence="2">JCM 4346</strain>
    </source>
</reference>
<feature type="region of interest" description="Disordered" evidence="1">
    <location>
        <begin position="1"/>
        <end position="57"/>
    </location>
</feature>
<dbReference type="Proteomes" id="UP000658320">
    <property type="component" value="Unassembled WGS sequence"/>
</dbReference>
<name>A0A918C9W0_9ACTN</name>
<sequence length="110" mass="11856">MREVQQGPQRGRRVRAGAPDQRFGIGDTRRHRHHDDPRIPGDTPGASCRESNADTGGDEFQLQCDVVGGIGGPKRDLGVLEGRTQTGIQAILDAAEEFTAASTKHLLASR</sequence>